<dbReference type="AlphaFoldDB" id="A0A1F4XNV3"/>
<dbReference type="STRING" id="1797240.A3D68_01095"/>
<name>A0A1F4XNV3_9BACT</name>
<reference evidence="1 2" key="1">
    <citation type="journal article" date="2016" name="Nat. Commun.">
        <title>Thousands of microbial genomes shed light on interconnected biogeochemical processes in an aquifer system.</title>
        <authorList>
            <person name="Anantharaman K."/>
            <person name="Brown C.T."/>
            <person name="Hug L.A."/>
            <person name="Sharon I."/>
            <person name="Castelle C.J."/>
            <person name="Probst A.J."/>
            <person name="Thomas B.C."/>
            <person name="Singh A."/>
            <person name="Wilkins M.J."/>
            <person name="Karaoz U."/>
            <person name="Brodie E.L."/>
            <person name="Williams K.H."/>
            <person name="Hubbard S.S."/>
            <person name="Banfield J.F."/>
        </authorList>
    </citation>
    <scope>NUCLEOTIDE SEQUENCE [LARGE SCALE GENOMIC DNA]</scope>
</reference>
<evidence type="ECO:0000313" key="2">
    <source>
        <dbReference type="Proteomes" id="UP000177564"/>
    </source>
</evidence>
<comment type="caution">
    <text evidence="1">The sequence shown here is derived from an EMBL/GenBank/DDBJ whole genome shotgun (WGS) entry which is preliminary data.</text>
</comment>
<sequence length="222" mass="24943">MTQADQKKAREKIILEEQFDVYWKSVINESTDSLSSEMKLEHPATVATNFEMSLATEMGSAPYFGDPTINHVSYQQWADEGNDKYSSALMALRNKTVERFVHDVSRGDMVNEKLTKSEENLVSNVLVLDDFAPVSKLFASALLDMVKVGKYSKSADKAGVIDRFLSYWGKILLIPQHEESLENLSQFMKGDFDGFASGKKKLSGLTQEKLEALSVVLRQQQS</sequence>
<protein>
    <submittedName>
        <fullName evidence="1">Uncharacterized protein</fullName>
    </submittedName>
</protein>
<dbReference type="Proteomes" id="UP000177564">
    <property type="component" value="Unassembled WGS sequence"/>
</dbReference>
<proteinExistence type="predicted"/>
<accession>A0A1F4XNV3</accession>
<gene>
    <name evidence="1" type="ORF">A3D68_01095</name>
</gene>
<evidence type="ECO:0000313" key="1">
    <source>
        <dbReference type="EMBL" id="OGC83288.1"/>
    </source>
</evidence>
<organism evidence="1 2">
    <name type="scientific">Candidatus Adlerbacteria bacterium RIFCSPHIGHO2_02_FULL_52_17</name>
    <dbReference type="NCBI Taxonomy" id="1797240"/>
    <lineage>
        <taxon>Bacteria</taxon>
        <taxon>Candidatus Adleribacteriota</taxon>
    </lineage>
</organism>
<dbReference type="EMBL" id="MEWU01000024">
    <property type="protein sequence ID" value="OGC83288.1"/>
    <property type="molecule type" value="Genomic_DNA"/>
</dbReference>